<reference evidence="7" key="1">
    <citation type="submission" date="2021-02" db="EMBL/GenBank/DDBJ databases">
        <authorList>
            <person name="Dougan E. K."/>
            <person name="Rhodes N."/>
            <person name="Thang M."/>
            <person name="Chan C."/>
        </authorList>
    </citation>
    <scope>NUCLEOTIDE SEQUENCE</scope>
</reference>
<sequence>MRAFLAVFAFAVPVCGRLPDIQVRLLSRESREGEPDSSVGGSIAQVRWSVNRTRRCEFVDVFWHMEGESPSTLVAESCASNIPNTGEYELQLPKVSLSGPYVLRLQCHSPFWKRRNRISINGFFYSTLEDHEIFHRGDHCQRSNRSIPSGWQVSPDDGRVHETVVGAYPWSTHILVLSSGKGYAVKHGVRIQDKAYKAGQEISLTELGKTAHDVWGYFDMSTNSYKSLQCASLLSIRTKEPAVSLHWPKSSSVNIYSPQCQTQAYDARSDCGFSGITPAECRQRGCCFDRRSASAPQCYHLRREPSLPELLGRISMTTEQEEGKLSAPPNVPKRLKEGDIVLGVLSETVKDPSGNYLHGAALTGKVTSVKGGKVEASWNIENLANVFHGKTVEIVPMGSWPKDQLQWFSSTQFRWDCVLGTASLALMGSLATSQVMSIAVTLAAAAFCFFNSWLVEGVVIGCFHLCIMLRQEMAARKISEEKLRKQEETSMRLKTLRRWMLRASEFSKAKLSATTAPEGGTACACCLVMTPQVVMLTCKHQCICAPCMHSLVLKRLGEGLPLQCLQCQIEISDAFAPTIMGAPVPVSTGD</sequence>
<dbReference type="InterPro" id="IPR017994">
    <property type="entry name" value="P_trefoil_chordata"/>
</dbReference>
<dbReference type="CDD" id="cd00111">
    <property type="entry name" value="Trefoil"/>
    <property type="match status" value="1"/>
</dbReference>
<feature type="disulfide bond" evidence="4">
    <location>
        <begin position="281"/>
        <end position="298"/>
    </location>
</feature>
<evidence type="ECO:0000313" key="7">
    <source>
        <dbReference type="EMBL" id="CAE7239368.1"/>
    </source>
</evidence>
<evidence type="ECO:0000256" key="2">
    <source>
        <dbReference type="ARBA" id="ARBA00022525"/>
    </source>
</evidence>
<organism evidence="7 8">
    <name type="scientific">Symbiodinium natans</name>
    <dbReference type="NCBI Taxonomy" id="878477"/>
    <lineage>
        <taxon>Eukaryota</taxon>
        <taxon>Sar</taxon>
        <taxon>Alveolata</taxon>
        <taxon>Dinophyceae</taxon>
        <taxon>Suessiales</taxon>
        <taxon>Symbiodiniaceae</taxon>
        <taxon>Symbiodinium</taxon>
    </lineage>
</organism>
<dbReference type="EMBL" id="CAJNDS010000885">
    <property type="protein sequence ID" value="CAE7239368.1"/>
    <property type="molecule type" value="Genomic_DNA"/>
</dbReference>
<comment type="subcellular location">
    <subcellularLocation>
        <location evidence="1">Secreted</location>
    </subcellularLocation>
</comment>
<dbReference type="SMART" id="SM00018">
    <property type="entry name" value="PD"/>
    <property type="match status" value="1"/>
</dbReference>
<dbReference type="OrthoDB" id="10051464at2759"/>
<keyword evidence="3 4" id="KW-1015">Disulfide bond</keyword>
<dbReference type="Proteomes" id="UP000604046">
    <property type="component" value="Unassembled WGS sequence"/>
</dbReference>
<dbReference type="PANTHER" id="PTHR13826">
    <property type="entry name" value="INTESTINAL TREFOIL FACTOR-RELATED"/>
    <property type="match status" value="1"/>
</dbReference>
<dbReference type="InterPro" id="IPR044913">
    <property type="entry name" value="P_trefoil_dom_sf"/>
</dbReference>
<feature type="domain" description="P-type" evidence="6">
    <location>
        <begin position="258"/>
        <end position="302"/>
    </location>
</feature>
<comment type="caution">
    <text evidence="7">The sequence shown here is derived from an EMBL/GenBank/DDBJ whole genome shotgun (WGS) entry which is preliminary data.</text>
</comment>
<keyword evidence="5" id="KW-0732">Signal</keyword>
<feature type="signal peptide" evidence="5">
    <location>
        <begin position="1"/>
        <end position="16"/>
    </location>
</feature>
<evidence type="ECO:0000256" key="1">
    <source>
        <dbReference type="ARBA" id="ARBA00004613"/>
    </source>
</evidence>
<dbReference type="PANTHER" id="PTHR13826:SF14">
    <property type="entry name" value="TREFOIL FACTOR 2"/>
    <property type="match status" value="1"/>
</dbReference>
<dbReference type="InterPro" id="IPR017957">
    <property type="entry name" value="P_trefoil_CS"/>
</dbReference>
<dbReference type="AlphaFoldDB" id="A0A812LBW3"/>
<accession>A0A812LBW3</accession>
<evidence type="ECO:0000256" key="5">
    <source>
        <dbReference type="SAM" id="SignalP"/>
    </source>
</evidence>
<dbReference type="SUPFAM" id="SSF57492">
    <property type="entry name" value="Trefoil"/>
    <property type="match status" value="1"/>
</dbReference>
<evidence type="ECO:0000256" key="4">
    <source>
        <dbReference type="PROSITE-ProRule" id="PRU00779"/>
    </source>
</evidence>
<keyword evidence="8" id="KW-1185">Reference proteome</keyword>
<dbReference type="Gene3D" id="4.10.110.10">
    <property type="entry name" value="Spasmolytic Protein, domain 1"/>
    <property type="match status" value="1"/>
</dbReference>
<gene>
    <name evidence="7" type="primary">p1</name>
    <name evidence="7" type="ORF">SNAT2548_LOCUS10619</name>
</gene>
<protein>
    <submittedName>
        <fullName evidence="7">p1 protein</fullName>
    </submittedName>
</protein>
<dbReference type="PROSITE" id="PS00025">
    <property type="entry name" value="P_TREFOIL_1"/>
    <property type="match status" value="1"/>
</dbReference>
<name>A0A812LBW3_9DINO</name>
<comment type="caution">
    <text evidence="4">Lacks conserved residue(s) required for the propagation of feature annotation.</text>
</comment>
<dbReference type="GO" id="GO:0005615">
    <property type="term" value="C:extracellular space"/>
    <property type="evidence" value="ECO:0007669"/>
    <property type="project" value="TreeGrafter"/>
</dbReference>
<dbReference type="Pfam" id="PF00088">
    <property type="entry name" value="Trefoil"/>
    <property type="match status" value="1"/>
</dbReference>
<keyword evidence="2" id="KW-0964">Secreted</keyword>
<dbReference type="InterPro" id="IPR000519">
    <property type="entry name" value="P_trefoil_dom"/>
</dbReference>
<evidence type="ECO:0000259" key="6">
    <source>
        <dbReference type="PROSITE" id="PS51448"/>
    </source>
</evidence>
<dbReference type="PROSITE" id="PS51448">
    <property type="entry name" value="P_TREFOIL_2"/>
    <property type="match status" value="1"/>
</dbReference>
<evidence type="ECO:0000256" key="3">
    <source>
        <dbReference type="ARBA" id="ARBA00023157"/>
    </source>
</evidence>
<proteinExistence type="predicted"/>
<evidence type="ECO:0000313" key="8">
    <source>
        <dbReference type="Proteomes" id="UP000604046"/>
    </source>
</evidence>
<feature type="chain" id="PRO_5032633677" evidence="5">
    <location>
        <begin position="17"/>
        <end position="590"/>
    </location>
</feature>
<feature type="disulfide bond" evidence="4">
    <location>
        <begin position="271"/>
        <end position="286"/>
    </location>
</feature>